<gene>
    <name evidence="1" type="ORF">S12H4_50494</name>
</gene>
<proteinExistence type="predicted"/>
<organism evidence="1">
    <name type="scientific">marine sediment metagenome</name>
    <dbReference type="NCBI Taxonomy" id="412755"/>
    <lineage>
        <taxon>unclassified sequences</taxon>
        <taxon>metagenomes</taxon>
        <taxon>ecological metagenomes</taxon>
    </lineage>
</organism>
<dbReference type="AlphaFoldDB" id="X1V2I2"/>
<name>X1V2I2_9ZZZZ</name>
<reference evidence="1" key="1">
    <citation type="journal article" date="2014" name="Front. Microbiol.">
        <title>High frequency of phylogenetically diverse reductive dehalogenase-homologous genes in deep subseafloor sedimentary metagenomes.</title>
        <authorList>
            <person name="Kawai M."/>
            <person name="Futagami T."/>
            <person name="Toyoda A."/>
            <person name="Takaki Y."/>
            <person name="Nishi S."/>
            <person name="Hori S."/>
            <person name="Arai W."/>
            <person name="Tsubouchi T."/>
            <person name="Morono Y."/>
            <person name="Uchiyama I."/>
            <person name="Ito T."/>
            <person name="Fujiyama A."/>
            <person name="Inagaki F."/>
            <person name="Takami H."/>
        </authorList>
    </citation>
    <scope>NUCLEOTIDE SEQUENCE</scope>
    <source>
        <strain evidence="1">Expedition CK06-06</strain>
    </source>
</reference>
<comment type="caution">
    <text evidence="1">The sequence shown here is derived from an EMBL/GenBank/DDBJ whole genome shotgun (WGS) entry which is preliminary data.</text>
</comment>
<evidence type="ECO:0000313" key="1">
    <source>
        <dbReference type="EMBL" id="GAJ06381.1"/>
    </source>
</evidence>
<protein>
    <submittedName>
        <fullName evidence="1">Uncharacterized protein</fullName>
    </submittedName>
</protein>
<sequence>IGQRHNPQPSRPCILEVSVGYDIIPEGKATIVSITKPSNFTPGVPFYIKPKIRNDGGDDKLYLRIIDKDTNTELKHGYITLAAGKEYMPTWKLTLIQTTDFHGKLEAGHVE</sequence>
<feature type="non-terminal residue" evidence="1">
    <location>
        <position position="1"/>
    </location>
</feature>
<dbReference type="EMBL" id="BARW01031804">
    <property type="protein sequence ID" value="GAJ06381.1"/>
    <property type="molecule type" value="Genomic_DNA"/>
</dbReference>
<accession>X1V2I2</accession>